<reference evidence="2 3" key="1">
    <citation type="submission" date="2016-10" db="EMBL/GenBank/DDBJ databases">
        <authorList>
            <person name="de Groot N.N."/>
        </authorList>
    </citation>
    <scope>NUCLEOTIDE SEQUENCE [LARGE SCALE GENOMIC DNA]</scope>
    <source>
        <strain evidence="2 3">M79</strain>
    </source>
</reference>
<dbReference type="PANTHER" id="PTHR37804">
    <property type="entry name" value="CDAA REGULATORY PROTEIN CDAR"/>
    <property type="match status" value="1"/>
</dbReference>
<dbReference type="Gene3D" id="2.170.120.30">
    <property type="match status" value="1"/>
</dbReference>
<dbReference type="EMBL" id="FOTJ01000002">
    <property type="protein sequence ID" value="SFL17987.1"/>
    <property type="molecule type" value="Genomic_DNA"/>
</dbReference>
<name>A0A1I4FM52_9LACT</name>
<accession>A0A1I4FM52</accession>
<gene>
    <name evidence="2" type="ORF">SAMN05216438_10217</name>
</gene>
<keyword evidence="1" id="KW-0732">Signal</keyword>
<dbReference type="OrthoDB" id="2960905at2"/>
<dbReference type="Gene3D" id="2.170.120.40">
    <property type="entry name" value="YbbR-like domain"/>
    <property type="match status" value="2"/>
</dbReference>
<dbReference type="Pfam" id="PF07949">
    <property type="entry name" value="YbbR"/>
    <property type="match status" value="3"/>
</dbReference>
<dbReference type="InterPro" id="IPR053154">
    <property type="entry name" value="c-di-AMP_regulator"/>
</dbReference>
<evidence type="ECO:0000256" key="1">
    <source>
        <dbReference type="SAM" id="SignalP"/>
    </source>
</evidence>
<feature type="signal peptide" evidence="1">
    <location>
        <begin position="1"/>
        <end position="30"/>
    </location>
</feature>
<protein>
    <submittedName>
        <fullName evidence="2">YbbR domain-containing protein</fullName>
    </submittedName>
</protein>
<feature type="chain" id="PRO_5010336835" evidence="1">
    <location>
        <begin position="31"/>
        <end position="318"/>
    </location>
</feature>
<dbReference type="Proteomes" id="UP000181969">
    <property type="component" value="Unassembled WGS sequence"/>
</dbReference>
<dbReference type="AlphaFoldDB" id="A0A1I4FM52"/>
<sequence length="318" mass="34581">MRNNFFASKLFTILASVFFAVILFFNASSAALRNQGSSTTGEVYTTTISNVPIEIKYNSDEYFASGYNNTANVYLTSYNRVQINTEENPDSRNFYLVVDLSNAKEGTVTMPVRIQQLPNGINAQIEPTTLTVRLEKKASAEFNVTPLIEQAQLPDGFKVNDIKLSQEKVKVTAGETSIKQIHAIQAALPSDAYLNDDYSGTVTLHAVDADGKLLPAQISPATVQMKVSVEKPSKTVPVNVKKTGTLDQSLSDMKTSLSQKTVTISGEQSALDKIESVDATVNISNITEKETVNVDIQADGASVKPSQLEVTMTPVKNK</sequence>
<dbReference type="RefSeq" id="WP_074750435.1">
    <property type="nucleotide sequence ID" value="NZ_CAXVJC010000010.1"/>
</dbReference>
<evidence type="ECO:0000313" key="2">
    <source>
        <dbReference type="EMBL" id="SFL17987.1"/>
    </source>
</evidence>
<organism evidence="2 3">
    <name type="scientific">Lactococcus garvieae</name>
    <dbReference type="NCBI Taxonomy" id="1363"/>
    <lineage>
        <taxon>Bacteria</taxon>
        <taxon>Bacillati</taxon>
        <taxon>Bacillota</taxon>
        <taxon>Bacilli</taxon>
        <taxon>Lactobacillales</taxon>
        <taxon>Streptococcaceae</taxon>
        <taxon>Lactococcus</taxon>
    </lineage>
</organism>
<proteinExistence type="predicted"/>
<dbReference type="InterPro" id="IPR012505">
    <property type="entry name" value="YbbR"/>
</dbReference>
<evidence type="ECO:0000313" key="3">
    <source>
        <dbReference type="Proteomes" id="UP000181969"/>
    </source>
</evidence>
<dbReference type="PANTHER" id="PTHR37804:SF1">
    <property type="entry name" value="CDAA REGULATORY PROTEIN CDAR"/>
    <property type="match status" value="1"/>
</dbReference>